<reference evidence="2" key="1">
    <citation type="journal article" date="2015" name="Nat. Genet.">
        <title>The genome and transcriptome of the zoonotic hookworm Ancylostoma ceylanicum identify infection-specific gene families.</title>
        <authorList>
            <person name="Schwarz E.M."/>
            <person name="Hu Y."/>
            <person name="Antoshechkin I."/>
            <person name="Miller M.M."/>
            <person name="Sternberg P.W."/>
            <person name="Aroian R.V."/>
        </authorList>
    </citation>
    <scope>NUCLEOTIDE SEQUENCE</scope>
    <source>
        <strain evidence="2">HY135</strain>
    </source>
</reference>
<organism evidence="1 2">
    <name type="scientific">Ancylostoma ceylanicum</name>
    <dbReference type="NCBI Taxonomy" id="53326"/>
    <lineage>
        <taxon>Eukaryota</taxon>
        <taxon>Metazoa</taxon>
        <taxon>Ecdysozoa</taxon>
        <taxon>Nematoda</taxon>
        <taxon>Chromadorea</taxon>
        <taxon>Rhabditida</taxon>
        <taxon>Rhabditina</taxon>
        <taxon>Rhabditomorpha</taxon>
        <taxon>Strongyloidea</taxon>
        <taxon>Ancylostomatidae</taxon>
        <taxon>Ancylostomatinae</taxon>
        <taxon>Ancylostoma</taxon>
    </lineage>
</organism>
<evidence type="ECO:0000313" key="2">
    <source>
        <dbReference type="Proteomes" id="UP000024635"/>
    </source>
</evidence>
<dbReference type="Proteomes" id="UP000024635">
    <property type="component" value="Unassembled WGS sequence"/>
</dbReference>
<comment type="caution">
    <text evidence="1">The sequence shown here is derived from an EMBL/GenBank/DDBJ whole genome shotgun (WGS) entry which is preliminary data.</text>
</comment>
<proteinExistence type="predicted"/>
<evidence type="ECO:0000313" key="1">
    <source>
        <dbReference type="EMBL" id="EYB91510.1"/>
    </source>
</evidence>
<protein>
    <submittedName>
        <fullName evidence="1">Uncharacterized protein</fullName>
    </submittedName>
</protein>
<gene>
    <name evidence="1" type="primary">Acey_s0205.g1934</name>
    <name evidence="1" type="ORF">Y032_0205g1934</name>
</gene>
<name>A0A016SLL7_9BILA</name>
<dbReference type="EMBL" id="JARK01001541">
    <property type="protein sequence ID" value="EYB91510.1"/>
    <property type="molecule type" value="Genomic_DNA"/>
</dbReference>
<accession>A0A016SLL7</accession>
<dbReference type="AlphaFoldDB" id="A0A016SLL7"/>
<keyword evidence="2" id="KW-1185">Reference proteome</keyword>
<sequence length="72" mass="8109">MQISFAQWSLCAQESALKICLLYYYRSLSETGIHETSTKPTVFAVVNCLIHYGVSEDAKFGMVTWSHPVMCS</sequence>